<evidence type="ECO:0000313" key="8">
    <source>
        <dbReference type="Proteomes" id="UP000198324"/>
    </source>
</evidence>
<dbReference type="InterPro" id="IPR007197">
    <property type="entry name" value="rSAM"/>
</dbReference>
<dbReference type="PROSITE" id="PS51918">
    <property type="entry name" value="RADICAL_SAM"/>
    <property type="match status" value="1"/>
</dbReference>
<dbReference type="GO" id="GO:0003824">
    <property type="term" value="F:catalytic activity"/>
    <property type="evidence" value="ECO:0007669"/>
    <property type="project" value="InterPro"/>
</dbReference>
<evidence type="ECO:0000256" key="4">
    <source>
        <dbReference type="ARBA" id="ARBA00023004"/>
    </source>
</evidence>
<dbReference type="InterPro" id="IPR054698">
    <property type="entry name" value="rSAM_Se_TrsS"/>
</dbReference>
<dbReference type="Proteomes" id="UP000198324">
    <property type="component" value="Unassembled WGS sequence"/>
</dbReference>
<evidence type="ECO:0000256" key="3">
    <source>
        <dbReference type="ARBA" id="ARBA00022723"/>
    </source>
</evidence>
<dbReference type="Pfam" id="PF04055">
    <property type="entry name" value="Radical_SAM"/>
    <property type="match status" value="1"/>
</dbReference>
<keyword evidence="4" id="KW-0408">Iron</keyword>
<sequence length="472" mass="50029">MPEAAAQDVLSETEALCPVCLRRLPARRVRRGDAVWLLRHCPEHGPAEAVIWRGAPAFESWRRPKTPSAPPVCSTGVERGCPFDCGLCPEHAQHTCTGVVEVTGRCNLCCPVCYASSGKDASEPQAPGAEAPGALQAMSEPSVPELAARLAELRRVAGGCNLQLSGGEPTCRDDLPEIVAAARPLGFGLVQVNTNGLRLAREPGYAERLAQAGLQSVFLQFDGPDEACAILRGRPLLAEKLRALDACGRAGLGVVLVPTLLRGVNDHALGDILRLGLSRSPVVRGVHFQPASGFGRFALGMDESRRLTLPEVLTLLVEQSGGMLRAEDFHPPGCEHERCSFSARYAVRDGALVPLAEGGCCGAGSPLSPLAVPSAAEGARQAKASVARQWAAAAAPLAAPARDDLERFLANRGADKRFSVSCMAFQDAWTLDLERVRGCCIHTQAPDGRLVPFCLYNLTAVDGTTLYRGRGA</sequence>
<dbReference type="OrthoDB" id="9782387at2"/>
<dbReference type="AlphaFoldDB" id="A0A238YF69"/>
<dbReference type="SFLD" id="SFLDG01100">
    <property type="entry name" value="methyltransferase_(Class_D)"/>
    <property type="match status" value="1"/>
</dbReference>
<dbReference type="Pfam" id="PF23545">
    <property type="entry name" value="Zn_ribbon_HMPTM"/>
    <property type="match status" value="1"/>
</dbReference>
<dbReference type="InterPro" id="IPR058240">
    <property type="entry name" value="rSAM_sf"/>
</dbReference>
<comment type="cofactor">
    <cofactor evidence="1">
        <name>[4Fe-4S] cluster</name>
        <dbReference type="ChEBI" id="CHEBI:49883"/>
    </cofactor>
</comment>
<dbReference type="Gene3D" id="3.20.20.70">
    <property type="entry name" value="Aldolase class I"/>
    <property type="match status" value="1"/>
</dbReference>
<dbReference type="NCBIfam" id="NF045646">
    <property type="entry name" value="rSAM_Se_TrsS"/>
    <property type="match status" value="1"/>
</dbReference>
<reference evidence="7 8" key="1">
    <citation type="submission" date="2017-06" db="EMBL/GenBank/DDBJ databases">
        <authorList>
            <person name="Kim H.J."/>
            <person name="Triplett B.A."/>
        </authorList>
    </citation>
    <scope>NUCLEOTIDE SEQUENCE [LARGE SCALE GENOMIC DNA]</scope>
    <source>
        <strain evidence="7 8">DSM 13116</strain>
    </source>
</reference>
<dbReference type="InterPro" id="IPR056488">
    <property type="entry name" value="Zn_ribbon_HMPTM"/>
</dbReference>
<organism evidence="7 8">
    <name type="scientific">Humidesulfovibrio mexicanus</name>
    <dbReference type="NCBI Taxonomy" id="147047"/>
    <lineage>
        <taxon>Bacteria</taxon>
        <taxon>Pseudomonadati</taxon>
        <taxon>Thermodesulfobacteriota</taxon>
        <taxon>Desulfovibrionia</taxon>
        <taxon>Desulfovibrionales</taxon>
        <taxon>Desulfovibrionaceae</taxon>
        <taxon>Humidesulfovibrio</taxon>
    </lineage>
</organism>
<keyword evidence="3" id="KW-0479">Metal-binding</keyword>
<dbReference type="GO" id="GO:0051536">
    <property type="term" value="F:iron-sulfur cluster binding"/>
    <property type="evidence" value="ECO:0007669"/>
    <property type="project" value="UniProtKB-KW"/>
</dbReference>
<dbReference type="EMBL" id="FZOC01000001">
    <property type="protein sequence ID" value="SNR69438.1"/>
    <property type="molecule type" value="Genomic_DNA"/>
</dbReference>
<keyword evidence="5" id="KW-0411">Iron-sulfur</keyword>
<accession>A0A238YF69</accession>
<dbReference type="SFLD" id="SFLDG01067">
    <property type="entry name" value="SPASM/twitch_domain_containing"/>
    <property type="match status" value="1"/>
</dbReference>
<evidence type="ECO:0000256" key="1">
    <source>
        <dbReference type="ARBA" id="ARBA00001966"/>
    </source>
</evidence>
<dbReference type="PANTHER" id="PTHR43306:SF1">
    <property type="entry name" value="7,8-DIHYDRO-6-HYDROXYMETHYLPTERIN DIMETHYLTRANSFERASE"/>
    <property type="match status" value="1"/>
</dbReference>
<dbReference type="InterPro" id="IPR034474">
    <property type="entry name" value="Methyltransferase_Class_D"/>
</dbReference>
<feature type="domain" description="Radical SAM core" evidence="6">
    <location>
        <begin position="91"/>
        <end position="325"/>
    </location>
</feature>
<evidence type="ECO:0000256" key="5">
    <source>
        <dbReference type="ARBA" id="ARBA00023014"/>
    </source>
</evidence>
<evidence type="ECO:0000259" key="6">
    <source>
        <dbReference type="PROSITE" id="PS51918"/>
    </source>
</evidence>
<protein>
    <recommendedName>
        <fullName evidence="6">Radical SAM core domain-containing protein</fullName>
    </recommendedName>
</protein>
<evidence type="ECO:0000256" key="2">
    <source>
        <dbReference type="ARBA" id="ARBA00022691"/>
    </source>
</evidence>
<dbReference type="SUPFAM" id="SSF102114">
    <property type="entry name" value="Radical SAM enzymes"/>
    <property type="match status" value="1"/>
</dbReference>
<dbReference type="RefSeq" id="WP_089272132.1">
    <property type="nucleotide sequence ID" value="NZ_FZOC01000001.1"/>
</dbReference>
<gene>
    <name evidence="7" type="ORF">SAMN04488503_0914</name>
</gene>
<evidence type="ECO:0000313" key="7">
    <source>
        <dbReference type="EMBL" id="SNR69438.1"/>
    </source>
</evidence>
<dbReference type="PANTHER" id="PTHR43306">
    <property type="entry name" value="7,8-DIHYDRO-6-HYDROXYMETHYLPTERIN DIMETHYLTRANSFERASE"/>
    <property type="match status" value="1"/>
</dbReference>
<keyword evidence="8" id="KW-1185">Reference proteome</keyword>
<dbReference type="CDD" id="cd01335">
    <property type="entry name" value="Radical_SAM"/>
    <property type="match status" value="1"/>
</dbReference>
<name>A0A238YF69_9BACT</name>
<proteinExistence type="predicted"/>
<keyword evidence="2" id="KW-0949">S-adenosyl-L-methionine</keyword>
<dbReference type="SFLD" id="SFLDS00029">
    <property type="entry name" value="Radical_SAM"/>
    <property type="match status" value="1"/>
</dbReference>
<dbReference type="GO" id="GO:0046872">
    <property type="term" value="F:metal ion binding"/>
    <property type="evidence" value="ECO:0007669"/>
    <property type="project" value="UniProtKB-KW"/>
</dbReference>
<dbReference type="InterPro" id="IPR013785">
    <property type="entry name" value="Aldolase_TIM"/>
</dbReference>